<sequence length="141" mass="16025">MNDDICEFIEATARTLAIFRKNADALREDSRFKNVTTALIPWTNTSSFTEQKTTSLNFTIDADLLRWTNINKKAVSACVVICCTEGRWRLECEYGWSGQEIGFDQVEDETIEYDTADSLVEDLEGRSIALLRSFEAFLADC</sequence>
<dbReference type="AlphaFoldDB" id="A0A9X3YFT9"/>
<dbReference type="RefSeq" id="WP_263543068.1">
    <property type="nucleotide sequence ID" value="NZ_JAOVZO020000001.1"/>
</dbReference>
<evidence type="ECO:0000313" key="1">
    <source>
        <dbReference type="EMBL" id="MDC8011196.1"/>
    </source>
</evidence>
<accession>A0A9X3YFT9</accession>
<dbReference type="Proteomes" id="UP001139971">
    <property type="component" value="Unassembled WGS sequence"/>
</dbReference>
<organism evidence="1 2">
    <name type="scientific">Tahibacter soli</name>
    <dbReference type="NCBI Taxonomy" id="2983605"/>
    <lineage>
        <taxon>Bacteria</taxon>
        <taxon>Pseudomonadati</taxon>
        <taxon>Pseudomonadota</taxon>
        <taxon>Gammaproteobacteria</taxon>
        <taxon>Lysobacterales</taxon>
        <taxon>Rhodanobacteraceae</taxon>
        <taxon>Tahibacter</taxon>
    </lineage>
</organism>
<keyword evidence="2" id="KW-1185">Reference proteome</keyword>
<comment type="caution">
    <text evidence="1">The sequence shown here is derived from an EMBL/GenBank/DDBJ whole genome shotgun (WGS) entry which is preliminary data.</text>
</comment>
<reference evidence="1" key="1">
    <citation type="submission" date="2023-02" db="EMBL/GenBank/DDBJ databases">
        <title>Tahibacter soli sp. nov. isolated from soil.</title>
        <authorList>
            <person name="Baek J.H."/>
            <person name="Lee J.K."/>
            <person name="Choi D.G."/>
            <person name="Jeon C.O."/>
        </authorList>
    </citation>
    <scope>NUCLEOTIDE SEQUENCE</scope>
    <source>
        <strain evidence="1">BL</strain>
    </source>
</reference>
<evidence type="ECO:0000313" key="2">
    <source>
        <dbReference type="Proteomes" id="UP001139971"/>
    </source>
</evidence>
<name>A0A9X3YFT9_9GAMM</name>
<protein>
    <submittedName>
        <fullName evidence="1">Uncharacterized protein</fullName>
    </submittedName>
</protein>
<dbReference type="EMBL" id="JAOVZO020000001">
    <property type="protein sequence ID" value="MDC8011196.1"/>
    <property type="molecule type" value="Genomic_DNA"/>
</dbReference>
<gene>
    <name evidence="1" type="ORF">OD750_001405</name>
</gene>
<proteinExistence type="predicted"/>